<name>A0A645A0K4_9ZZZZ</name>
<organism evidence="2">
    <name type="scientific">bioreactor metagenome</name>
    <dbReference type="NCBI Taxonomy" id="1076179"/>
    <lineage>
        <taxon>unclassified sequences</taxon>
        <taxon>metagenomes</taxon>
        <taxon>ecological metagenomes</taxon>
    </lineage>
</organism>
<accession>A0A645A0K4</accession>
<comment type="caution">
    <text evidence="2">The sequence shown here is derived from an EMBL/GenBank/DDBJ whole genome shotgun (WGS) entry which is preliminary data.</text>
</comment>
<dbReference type="EMBL" id="VSSQ01010453">
    <property type="protein sequence ID" value="MPM44383.1"/>
    <property type="molecule type" value="Genomic_DNA"/>
</dbReference>
<proteinExistence type="predicted"/>
<gene>
    <name evidence="2" type="ORF">SDC9_91061</name>
</gene>
<sequence length="460" mass="53007">MEQKRQNALLRDDKPGLRAGSLIRTRVILPNMEFENRQKIFVVKQVRGDGRFTAYAFTSHQERTKYATSFAVKADEVNLLYKDSVVQVSPEYDFPADWNYTKMHGVLTPVQMTELMLLQESYKEKNIIEKIEVNQKQADELREVRAAVQRVERELKKDPKKLIDYLAFSSKFYLYSPRNLMLLYAQNPRATFTAGKGRYQRMGYRVKPGAQSIQILRKQTKEYFERNGYLIPVMKATNAEKAKLFAGKIEVVQKTYFEAVDIYDITQTTCPEKDYPKVYGVEYTSDQHAELFDQLKELSELSGVPVEIKDLTAVSLRGLYNPQQNTITISPLLQSSERLGTMCNEYARALLHRTTTQSPAVEVFEAQCLATMLSGRFGLPINENDKKSMAKNLEEAQKDPKFKLEVSLARVQKQLRYIDKRIDIPQLLEEELGVQPMRQQRNFTAPEPGFQPPHRGGGRT</sequence>
<evidence type="ECO:0000313" key="2">
    <source>
        <dbReference type="EMBL" id="MPM44383.1"/>
    </source>
</evidence>
<reference evidence="2" key="1">
    <citation type="submission" date="2019-08" db="EMBL/GenBank/DDBJ databases">
        <authorList>
            <person name="Kucharzyk K."/>
            <person name="Murdoch R.W."/>
            <person name="Higgins S."/>
            <person name="Loffler F."/>
        </authorList>
    </citation>
    <scope>NUCLEOTIDE SEQUENCE</scope>
</reference>
<feature type="region of interest" description="Disordered" evidence="1">
    <location>
        <begin position="438"/>
        <end position="460"/>
    </location>
</feature>
<protein>
    <submittedName>
        <fullName evidence="2">Uncharacterized protein</fullName>
    </submittedName>
</protein>
<dbReference type="AlphaFoldDB" id="A0A645A0K4"/>
<evidence type="ECO:0000256" key="1">
    <source>
        <dbReference type="SAM" id="MobiDB-lite"/>
    </source>
</evidence>